<evidence type="ECO:0000256" key="1">
    <source>
        <dbReference type="ARBA" id="ARBA00022723"/>
    </source>
</evidence>
<dbReference type="Pfam" id="PF14737">
    <property type="entry name" value="DUF4470"/>
    <property type="match status" value="1"/>
</dbReference>
<proteinExistence type="predicted"/>
<sequence length="861" mass="95103">MFTAALIGTIDHLVCPQPAVDLLRDCPLVGRSSTNFLLLQAGDLRDVLYTIHNQSGMPIYEDHNYQFVVSEPDPIRLGHSISTSRIRLAWRSLRDYSACGSSLPQVKISAHPEDLARFMAKWYYAIFYFDHDEKAAARKEYTKPYYKDHLQSNRLAHRSVHYAHSIIIGLLCMIRARIDCGWAMFRNVFSKLLGGTDFCETLQNHTLELETLLDLAVPYNTTKVKQHNQESSTSTAQANGGLAEKISSFQLPDIPATIAPTPGFLVIRSTSLISSLDEAAQSRQSVFLSVTVGKSTHTFTAVSRFNGVILAVVPSQPFRPGKVVRVALLTTKETFRDLTDGSTTPSARFLFVGNLVNGVSKDAALSLLDHHPLVTEGANVLQSSKPPRAPAASGASTIDGSTVFLDFSGRGIQEICVDILAGSVVAGPTNAYQGRAPLYERLSPFHLRISHSVNCSAKENDAGALIFCVKGSPVLVYDSKSFVKRPFPVVGLASDIAILSLGSINVFQAPKVNVLSVRDKTLMYLSSMASITGSAVGASPVPMPDFMFKGGLILEELICRTHFSGNATGQDNWYCFQLTHVDTSDRSCGRWTNTQGQQGLRTRCDSLVVVHAIKHDSHGGMVFVDGYLITIVMTDDIVARFANLLQQCNPLSIAAITMNETSLQFCKHLMPAAVERCRRTWKHLPDCEYTRVNATIPLSTKNGESPICSCGMGKDIDDLPSVVAEQFGKYATRIALPLLYQPSYKSGHALGVMHTQMTDHGKQAYEITRARAEVYDRTEKACTYCGTTKKEATMKTCFDCDKVIYCNNACKAKDMKHHKKKCGEERPWVKYLPSEEQKAKLPIEGNEEIRKMQPLRRYGWI</sequence>
<dbReference type="GO" id="GO:0008270">
    <property type="term" value="F:zinc ion binding"/>
    <property type="evidence" value="ECO:0007669"/>
    <property type="project" value="UniProtKB-KW"/>
</dbReference>
<organism evidence="6 7">
    <name type="scientific">Elsinoe batatas</name>
    <dbReference type="NCBI Taxonomy" id="2601811"/>
    <lineage>
        <taxon>Eukaryota</taxon>
        <taxon>Fungi</taxon>
        <taxon>Dikarya</taxon>
        <taxon>Ascomycota</taxon>
        <taxon>Pezizomycotina</taxon>
        <taxon>Dothideomycetes</taxon>
        <taxon>Dothideomycetidae</taxon>
        <taxon>Myriangiales</taxon>
        <taxon>Elsinoaceae</taxon>
        <taxon>Elsinoe</taxon>
    </lineage>
</organism>
<evidence type="ECO:0000313" key="6">
    <source>
        <dbReference type="EMBL" id="KAG8628542.1"/>
    </source>
</evidence>
<dbReference type="Proteomes" id="UP000809789">
    <property type="component" value="Unassembled WGS sequence"/>
</dbReference>
<evidence type="ECO:0000256" key="2">
    <source>
        <dbReference type="ARBA" id="ARBA00022771"/>
    </source>
</evidence>
<comment type="caution">
    <text evidence="6">The sequence shown here is derived from an EMBL/GenBank/DDBJ whole genome shotgun (WGS) entry which is preliminary data.</text>
</comment>
<keyword evidence="2 4" id="KW-0863">Zinc-finger</keyword>
<protein>
    <recommendedName>
        <fullName evidence="5">MYND-type domain-containing protein</fullName>
    </recommendedName>
</protein>
<dbReference type="InterPro" id="IPR002893">
    <property type="entry name" value="Znf_MYND"/>
</dbReference>
<accession>A0A8K0L3Y5</accession>
<evidence type="ECO:0000259" key="5">
    <source>
        <dbReference type="PROSITE" id="PS50865"/>
    </source>
</evidence>
<evidence type="ECO:0000313" key="7">
    <source>
        <dbReference type="Proteomes" id="UP000809789"/>
    </source>
</evidence>
<keyword evidence="3" id="KW-0862">Zinc</keyword>
<dbReference type="InterPro" id="IPR027974">
    <property type="entry name" value="DUF4470"/>
</dbReference>
<dbReference type="EMBL" id="JAESVG020000004">
    <property type="protein sequence ID" value="KAG8628542.1"/>
    <property type="molecule type" value="Genomic_DNA"/>
</dbReference>
<name>A0A8K0L3Y5_9PEZI</name>
<gene>
    <name evidence="6" type="ORF">KVT40_004415</name>
</gene>
<dbReference type="OrthoDB" id="432970at2759"/>
<dbReference type="PROSITE" id="PS50865">
    <property type="entry name" value="ZF_MYND_2"/>
    <property type="match status" value="1"/>
</dbReference>
<keyword evidence="7" id="KW-1185">Reference proteome</keyword>
<dbReference type="Gene3D" id="6.10.140.2220">
    <property type="match status" value="1"/>
</dbReference>
<dbReference type="SUPFAM" id="SSF144232">
    <property type="entry name" value="HIT/MYND zinc finger-like"/>
    <property type="match status" value="1"/>
</dbReference>
<evidence type="ECO:0000256" key="3">
    <source>
        <dbReference type="ARBA" id="ARBA00022833"/>
    </source>
</evidence>
<evidence type="ECO:0000256" key="4">
    <source>
        <dbReference type="PROSITE-ProRule" id="PRU00134"/>
    </source>
</evidence>
<dbReference type="AlphaFoldDB" id="A0A8K0L3Y5"/>
<dbReference type="PROSITE" id="PS01360">
    <property type="entry name" value="ZF_MYND_1"/>
    <property type="match status" value="1"/>
</dbReference>
<dbReference type="Pfam" id="PF01753">
    <property type="entry name" value="zf-MYND"/>
    <property type="match status" value="1"/>
</dbReference>
<reference evidence="6" key="1">
    <citation type="submission" date="2021-07" db="EMBL/GenBank/DDBJ databases">
        <title>Elsinoe batatas strain:CRI-CJ2 Genome sequencing and assembly.</title>
        <authorList>
            <person name="Huang L."/>
        </authorList>
    </citation>
    <scope>NUCLEOTIDE SEQUENCE</scope>
    <source>
        <strain evidence="6">CRI-CJ2</strain>
    </source>
</reference>
<keyword evidence="1" id="KW-0479">Metal-binding</keyword>
<feature type="domain" description="MYND-type" evidence="5">
    <location>
        <begin position="782"/>
        <end position="822"/>
    </location>
</feature>